<dbReference type="AlphaFoldDB" id="M1CER1"/>
<feature type="region of interest" description="Disordered" evidence="2">
    <location>
        <begin position="99"/>
        <end position="150"/>
    </location>
</feature>
<proteinExistence type="predicted"/>
<evidence type="ECO:0000313" key="4">
    <source>
        <dbReference type="Proteomes" id="UP000011115"/>
    </source>
</evidence>
<dbReference type="EnsemblPlants" id="PGSC0003DMT400065883">
    <property type="protein sequence ID" value="PGSC0003DMT400065883"/>
    <property type="gene ID" value="PGSC0003DMG400025644"/>
</dbReference>
<dbReference type="HOGENOM" id="CLU_1484482_0_0_1"/>
<feature type="compositionally biased region" description="Polar residues" evidence="2">
    <location>
        <begin position="133"/>
        <end position="145"/>
    </location>
</feature>
<organism evidence="3 4">
    <name type="scientific">Solanum tuberosum</name>
    <name type="common">Potato</name>
    <dbReference type="NCBI Taxonomy" id="4113"/>
    <lineage>
        <taxon>Eukaryota</taxon>
        <taxon>Viridiplantae</taxon>
        <taxon>Streptophyta</taxon>
        <taxon>Embryophyta</taxon>
        <taxon>Tracheophyta</taxon>
        <taxon>Spermatophyta</taxon>
        <taxon>Magnoliopsida</taxon>
        <taxon>eudicotyledons</taxon>
        <taxon>Gunneridae</taxon>
        <taxon>Pentapetalae</taxon>
        <taxon>asterids</taxon>
        <taxon>lamiids</taxon>
        <taxon>Solanales</taxon>
        <taxon>Solanaceae</taxon>
        <taxon>Solanoideae</taxon>
        <taxon>Solaneae</taxon>
        <taxon>Solanum</taxon>
    </lineage>
</organism>
<name>M1CER1_SOLTU</name>
<accession>M1CER1</accession>
<dbReference type="Gramene" id="PGSC0003DMT400065883">
    <property type="protein sequence ID" value="PGSC0003DMT400065883"/>
    <property type="gene ID" value="PGSC0003DMG400025644"/>
</dbReference>
<reference evidence="4" key="1">
    <citation type="journal article" date="2011" name="Nature">
        <title>Genome sequence and analysis of the tuber crop potato.</title>
        <authorList>
            <consortium name="The Potato Genome Sequencing Consortium"/>
        </authorList>
    </citation>
    <scope>NUCLEOTIDE SEQUENCE [LARGE SCALE GENOMIC DNA]</scope>
    <source>
        <strain evidence="4">cv. DM1-3 516 R44</strain>
    </source>
</reference>
<sequence>MEKGKGIDIELTEEDLRMKLQQLRQEIQETRKRRIEVEFATAIARTANATLDAELAAKMTKYAVIDEETAAVRKKRDALKDITVMLQKSLGKHSFFNQEANISGPENTGPEATEEDTGEKIVYRPPVQGRSKGPTNSFPIQNSQKGKVAMGDNNEETSLTDVVVAQPALADQNELILQLMQQIAEMRVEMQRKHDLPPPIFAVNAQPDGRPPT</sequence>
<protein>
    <submittedName>
        <fullName evidence="3">Uncharacterized protein</fullName>
    </submittedName>
</protein>
<reference evidence="3" key="2">
    <citation type="submission" date="2015-06" db="UniProtKB">
        <authorList>
            <consortium name="EnsemblPlants"/>
        </authorList>
    </citation>
    <scope>IDENTIFICATION</scope>
    <source>
        <strain evidence="3">DM1-3 516 R44</strain>
    </source>
</reference>
<evidence type="ECO:0000256" key="2">
    <source>
        <dbReference type="SAM" id="MobiDB-lite"/>
    </source>
</evidence>
<evidence type="ECO:0000313" key="3">
    <source>
        <dbReference type="EnsemblPlants" id="PGSC0003DMT400065883"/>
    </source>
</evidence>
<keyword evidence="4" id="KW-1185">Reference proteome</keyword>
<feature type="coiled-coil region" evidence="1">
    <location>
        <begin position="9"/>
        <end position="40"/>
    </location>
</feature>
<keyword evidence="1" id="KW-0175">Coiled coil</keyword>
<dbReference type="Proteomes" id="UP000011115">
    <property type="component" value="Unassembled WGS sequence"/>
</dbReference>
<evidence type="ECO:0000256" key="1">
    <source>
        <dbReference type="SAM" id="Coils"/>
    </source>
</evidence>
<dbReference type="InParanoid" id="M1CER1"/>
<dbReference type="PaxDb" id="4113-PGSC0003DMT400065883"/>